<feature type="transmembrane region" description="Helical" evidence="6">
    <location>
        <begin position="178"/>
        <end position="197"/>
    </location>
</feature>
<comment type="similarity">
    <text evidence="2 6">Belongs to the 4-toluene sulfonate uptake permease (TSUP) (TC 2.A.102) family.</text>
</comment>
<feature type="transmembrane region" description="Helical" evidence="6">
    <location>
        <begin position="50"/>
        <end position="72"/>
    </location>
</feature>
<evidence type="ECO:0000256" key="1">
    <source>
        <dbReference type="ARBA" id="ARBA00004141"/>
    </source>
</evidence>
<feature type="transmembrane region" description="Helical" evidence="6">
    <location>
        <begin position="209"/>
        <end position="231"/>
    </location>
</feature>
<reference evidence="8" key="1">
    <citation type="submission" date="2018-05" db="EMBL/GenBank/DDBJ databases">
        <authorList>
            <person name="Li Y."/>
        </authorList>
    </citation>
    <scope>NUCLEOTIDE SEQUENCE [LARGE SCALE GENOMIC DNA]</scope>
    <source>
        <strain evidence="8">sk1b4</strain>
    </source>
</reference>
<protein>
    <recommendedName>
        <fullName evidence="6">Probable membrane transporter protein</fullName>
    </recommendedName>
</protein>
<evidence type="ECO:0000256" key="4">
    <source>
        <dbReference type="ARBA" id="ARBA00022989"/>
    </source>
</evidence>
<proteinExistence type="inferred from homology"/>
<evidence type="ECO:0000256" key="5">
    <source>
        <dbReference type="ARBA" id="ARBA00023136"/>
    </source>
</evidence>
<comment type="caution">
    <text evidence="7">The sequence shown here is derived from an EMBL/GenBank/DDBJ whole genome shotgun (WGS) entry which is preliminary data.</text>
</comment>
<dbReference type="RefSeq" id="WP_109092548.1">
    <property type="nucleotide sequence ID" value="NZ_QETB01000001.1"/>
</dbReference>
<feature type="transmembrane region" description="Helical" evidence="6">
    <location>
        <begin position="106"/>
        <end position="126"/>
    </location>
</feature>
<evidence type="ECO:0000256" key="3">
    <source>
        <dbReference type="ARBA" id="ARBA00022692"/>
    </source>
</evidence>
<evidence type="ECO:0000313" key="8">
    <source>
        <dbReference type="Proteomes" id="UP000245283"/>
    </source>
</evidence>
<evidence type="ECO:0000256" key="2">
    <source>
        <dbReference type="ARBA" id="ARBA00009142"/>
    </source>
</evidence>
<keyword evidence="8" id="KW-1185">Reference proteome</keyword>
<evidence type="ECO:0000313" key="7">
    <source>
        <dbReference type="EMBL" id="PWF27048.1"/>
    </source>
</evidence>
<keyword evidence="3 6" id="KW-0812">Transmembrane</keyword>
<feature type="transmembrane region" description="Helical" evidence="6">
    <location>
        <begin position="138"/>
        <end position="166"/>
    </location>
</feature>
<gene>
    <name evidence="7" type="ORF">DD236_01150</name>
</gene>
<sequence length="263" mass="26808">MSQNTPAERRWLAIILIGLATGYLSGIFAVGGGVIMVPALVAFAKFDQKLASGTSLAAMVFPASVGVITYVVHDSVDWAAVGLLIIGSITGAQIGSYLLSRLSSRTAQWAFVGFLAISIISMVIVIPERGSSIDITVLTAIALVGVGLLTGTLAGLVGVGGGVILVPAMIVGFGASDLIAKGTSLAVIIPTSLSGTIGNLRRKNVDLKAALVLGVAACLTSPLGVMSAVAIPPQTSNYLFAAFQAFVGGRMALQLIRTRGQAR</sequence>
<organism evidence="7 8">
    <name type="scientific">Ancrocorticia populi</name>
    <dbReference type="NCBI Taxonomy" id="2175228"/>
    <lineage>
        <taxon>Bacteria</taxon>
        <taxon>Bacillati</taxon>
        <taxon>Actinomycetota</taxon>
        <taxon>Actinomycetes</taxon>
        <taxon>Actinomycetales</taxon>
        <taxon>Actinomycetaceae</taxon>
        <taxon>Ancrocorticia</taxon>
    </lineage>
</organism>
<keyword evidence="6" id="KW-1003">Cell membrane</keyword>
<dbReference type="Proteomes" id="UP000245283">
    <property type="component" value="Unassembled WGS sequence"/>
</dbReference>
<name>A0A2V1K6G5_9ACTO</name>
<dbReference type="EMBL" id="QETB01000001">
    <property type="protein sequence ID" value="PWF27048.1"/>
    <property type="molecule type" value="Genomic_DNA"/>
</dbReference>
<evidence type="ECO:0000256" key="6">
    <source>
        <dbReference type="RuleBase" id="RU363041"/>
    </source>
</evidence>
<dbReference type="InterPro" id="IPR051598">
    <property type="entry name" value="TSUP/Inactive_protease-like"/>
</dbReference>
<feature type="transmembrane region" description="Helical" evidence="6">
    <location>
        <begin position="79"/>
        <end position="100"/>
    </location>
</feature>
<keyword evidence="4 6" id="KW-1133">Transmembrane helix</keyword>
<dbReference type="AlphaFoldDB" id="A0A2V1K6G5"/>
<accession>A0A2V1K6G5</accession>
<dbReference type="PANTHER" id="PTHR43701:SF2">
    <property type="entry name" value="MEMBRANE TRANSPORTER PROTEIN YJNA-RELATED"/>
    <property type="match status" value="1"/>
</dbReference>
<dbReference type="Pfam" id="PF01925">
    <property type="entry name" value="TauE"/>
    <property type="match status" value="2"/>
</dbReference>
<feature type="transmembrane region" description="Helical" evidence="6">
    <location>
        <begin position="12"/>
        <end position="44"/>
    </location>
</feature>
<dbReference type="OrthoDB" id="3700425at2"/>
<dbReference type="InterPro" id="IPR002781">
    <property type="entry name" value="TM_pro_TauE-like"/>
</dbReference>
<keyword evidence="5 6" id="KW-0472">Membrane</keyword>
<dbReference type="GO" id="GO:0005886">
    <property type="term" value="C:plasma membrane"/>
    <property type="evidence" value="ECO:0007669"/>
    <property type="project" value="UniProtKB-SubCell"/>
</dbReference>
<comment type="subcellular location">
    <subcellularLocation>
        <location evidence="6">Cell membrane</location>
        <topology evidence="6">Multi-pass membrane protein</topology>
    </subcellularLocation>
    <subcellularLocation>
        <location evidence="1">Membrane</location>
        <topology evidence="1">Multi-pass membrane protein</topology>
    </subcellularLocation>
</comment>
<dbReference type="PANTHER" id="PTHR43701">
    <property type="entry name" value="MEMBRANE TRANSPORTER PROTEIN MJ0441-RELATED"/>
    <property type="match status" value="1"/>
</dbReference>